<keyword evidence="5 9" id="KW-0999">Mitochondrion inner membrane</keyword>
<comment type="subcellular location">
    <subcellularLocation>
        <location evidence="2 9">Mitochondrion inner membrane</location>
        <topology evidence="2 9">Single-pass membrane protein</topology>
    </subcellularLocation>
</comment>
<comment type="subunit">
    <text evidence="9">Component of the mitochondrial contact site and cristae organizing system (MICOS) complex.</text>
</comment>
<evidence type="ECO:0000256" key="9">
    <source>
        <dbReference type="RuleBase" id="RU363011"/>
    </source>
</evidence>
<organism evidence="10 11">
    <name type="scientific">Leptidea sinapis</name>
    <dbReference type="NCBI Taxonomy" id="189913"/>
    <lineage>
        <taxon>Eukaryota</taxon>
        <taxon>Metazoa</taxon>
        <taxon>Ecdysozoa</taxon>
        <taxon>Arthropoda</taxon>
        <taxon>Hexapoda</taxon>
        <taxon>Insecta</taxon>
        <taxon>Pterygota</taxon>
        <taxon>Neoptera</taxon>
        <taxon>Endopterygota</taxon>
        <taxon>Lepidoptera</taxon>
        <taxon>Glossata</taxon>
        <taxon>Ditrysia</taxon>
        <taxon>Papilionoidea</taxon>
        <taxon>Pieridae</taxon>
        <taxon>Dismorphiinae</taxon>
        <taxon>Leptidea</taxon>
    </lineage>
</organism>
<protein>
    <recommendedName>
        <fullName evidence="9">MICOS complex subunit MIC10</fullName>
    </recommendedName>
</protein>
<dbReference type="OrthoDB" id="1916310at2759"/>
<keyword evidence="4 9" id="KW-0812">Transmembrane</keyword>
<evidence type="ECO:0000256" key="4">
    <source>
        <dbReference type="ARBA" id="ARBA00022692"/>
    </source>
</evidence>
<sequence length="82" mass="9227">MTRIREFEERYSACFVDFGVKTVTGLIIGSMMGSFFLHGFKKWPMMIGGGLGFGMAYKNCENNLNGYLLAMDAKECVIKKQP</sequence>
<evidence type="ECO:0000256" key="8">
    <source>
        <dbReference type="ARBA" id="ARBA00023136"/>
    </source>
</evidence>
<comment type="similarity">
    <text evidence="3 9">Belongs to the MICOS complex subunit Mic10 family.</text>
</comment>
<evidence type="ECO:0000313" key="11">
    <source>
        <dbReference type="Proteomes" id="UP000324832"/>
    </source>
</evidence>
<dbReference type="EMBL" id="FZQP02001671">
    <property type="protein sequence ID" value="VVC93566.1"/>
    <property type="molecule type" value="Genomic_DNA"/>
</dbReference>
<evidence type="ECO:0000256" key="7">
    <source>
        <dbReference type="ARBA" id="ARBA00023128"/>
    </source>
</evidence>
<dbReference type="PANTHER" id="PTHR21304:SF0">
    <property type="entry name" value="MICOS COMPLEX SUBUNIT MIC10"/>
    <property type="match status" value="1"/>
</dbReference>
<comment type="function">
    <text evidence="1 9">Component of the MICOS complex, a large protein complex of the mitochondrial inner membrane that plays crucial roles in the maintenance of crista junctions, inner membrane architecture, and formation of contact sites to the outer membrane.</text>
</comment>
<name>A0A5E4Q7M5_9NEOP</name>
<evidence type="ECO:0000256" key="3">
    <source>
        <dbReference type="ARBA" id="ARBA00006792"/>
    </source>
</evidence>
<keyword evidence="7 9" id="KW-0496">Mitochondrion</keyword>
<keyword evidence="6 9" id="KW-1133">Transmembrane helix</keyword>
<evidence type="ECO:0000256" key="5">
    <source>
        <dbReference type="ARBA" id="ARBA00022792"/>
    </source>
</evidence>
<keyword evidence="11" id="KW-1185">Reference proteome</keyword>
<dbReference type="InterPro" id="IPR007512">
    <property type="entry name" value="Mic10"/>
</dbReference>
<dbReference type="Proteomes" id="UP000324832">
    <property type="component" value="Unassembled WGS sequence"/>
</dbReference>
<evidence type="ECO:0000256" key="6">
    <source>
        <dbReference type="ARBA" id="ARBA00022989"/>
    </source>
</evidence>
<dbReference type="AlphaFoldDB" id="A0A5E4Q7M5"/>
<evidence type="ECO:0000256" key="1">
    <source>
        <dbReference type="ARBA" id="ARBA00002689"/>
    </source>
</evidence>
<evidence type="ECO:0000256" key="2">
    <source>
        <dbReference type="ARBA" id="ARBA00004434"/>
    </source>
</evidence>
<reference evidence="10 11" key="1">
    <citation type="submission" date="2017-07" db="EMBL/GenBank/DDBJ databases">
        <authorList>
            <person name="Talla V."/>
            <person name="Backstrom N."/>
        </authorList>
    </citation>
    <scope>NUCLEOTIDE SEQUENCE [LARGE SCALE GENOMIC DNA]</scope>
</reference>
<gene>
    <name evidence="10" type="ORF">LSINAPIS_LOCUS5729</name>
</gene>
<dbReference type="Pfam" id="PF04418">
    <property type="entry name" value="DUF543"/>
    <property type="match status" value="1"/>
</dbReference>
<evidence type="ECO:0000313" key="10">
    <source>
        <dbReference type="EMBL" id="VVC93566.1"/>
    </source>
</evidence>
<accession>A0A5E4Q7M5</accession>
<proteinExistence type="inferred from homology"/>
<dbReference type="PANTHER" id="PTHR21304">
    <property type="entry name" value="MICOS COMPLEX SUBUNIT MIC10"/>
    <property type="match status" value="1"/>
</dbReference>
<dbReference type="GO" id="GO:0061617">
    <property type="term" value="C:MICOS complex"/>
    <property type="evidence" value="ECO:0007669"/>
    <property type="project" value="UniProtKB-UniRule"/>
</dbReference>
<keyword evidence="8 9" id="KW-0472">Membrane</keyword>
<feature type="transmembrane region" description="Helical" evidence="9">
    <location>
        <begin position="18"/>
        <end position="37"/>
    </location>
</feature>